<reference evidence="9" key="1">
    <citation type="journal article" date="2013" name="Nat. Genet.">
        <title>The wheat powdery mildew genome shows the unique evolution of an obligate biotroph.</title>
        <authorList>
            <person name="Wicker T."/>
            <person name="Oberhaensli S."/>
            <person name="Parlange F."/>
            <person name="Buchmann J.P."/>
            <person name="Shatalina M."/>
            <person name="Roffler S."/>
            <person name="Ben-David R."/>
            <person name="Dolezel J."/>
            <person name="Simkova H."/>
            <person name="Schulze-Lefert P."/>
            <person name="Spanu P.D."/>
            <person name="Bruggmann R."/>
            <person name="Amselem J."/>
            <person name="Quesneville H."/>
            <person name="Ver Loren van Themaat E."/>
            <person name="Paape T."/>
            <person name="Shimizu K.K."/>
            <person name="Keller B."/>
        </authorList>
    </citation>
    <scope>NUCLEOTIDE SEQUENCE [LARGE SCALE GENOMIC DNA]</scope>
    <source>
        <strain evidence="9">96224</strain>
    </source>
</reference>
<evidence type="ECO:0000256" key="4">
    <source>
        <dbReference type="SAM" id="MobiDB-lite"/>
    </source>
</evidence>
<organism evidence="8">
    <name type="scientific">Blumeria graminis f. sp. tritici 96224</name>
    <dbReference type="NCBI Taxonomy" id="1268274"/>
    <lineage>
        <taxon>Eukaryota</taxon>
        <taxon>Fungi</taxon>
        <taxon>Dikarya</taxon>
        <taxon>Ascomycota</taxon>
        <taxon>Pezizomycotina</taxon>
        <taxon>Leotiomycetes</taxon>
        <taxon>Erysiphales</taxon>
        <taxon>Erysiphaceae</taxon>
        <taxon>Blumeria</taxon>
    </lineage>
</organism>
<dbReference type="AlphaFoldDB" id="A0A061HH82"/>
<dbReference type="SUPFAM" id="SSF57850">
    <property type="entry name" value="RING/U-box"/>
    <property type="match status" value="1"/>
</dbReference>
<sequence>MSNKETNYQNTQNDNDDQTHKPVNSSDPSTTGKSEYYPKTCRICLEEVHPSYNIPDGAISGLLHPKPEPQWISEDPKSGRLIRPCRCRGTQKYVHEGCLQLWRLSNTMQAHKQNFWECPTCKFRYRLERMAWSRMITSPLTRIGITISIVIIAVFLLGFIADPIINLYLNPISTIATVSTKEAPARNMKDNNFSWSTHFLKGFASIGIFGILKSMLAMSSWQLLFRGFGVRTSRRRNHAAQDQLGDIPWVMVFIGACAFLMAVWSVVQAWTDSLMKKVGERVADVQGVDEADPHMPQRPESK</sequence>
<evidence type="ECO:0000313" key="7">
    <source>
        <dbReference type="EMBL" id="EPQ64039.1"/>
    </source>
</evidence>
<evidence type="ECO:0000256" key="1">
    <source>
        <dbReference type="ARBA" id="ARBA00022723"/>
    </source>
</evidence>
<gene>
    <name evidence="7" type="ORF">BGT96224_1576</name>
    <name evidence="8" type="ORF">BGT96224V2_LOCUS4371</name>
</gene>
<dbReference type="Proteomes" id="UP000053110">
    <property type="component" value="Unassembled WGS sequence"/>
</dbReference>
<dbReference type="CDD" id="cd16495">
    <property type="entry name" value="RING_CH-C4HC3_MARCH"/>
    <property type="match status" value="1"/>
</dbReference>
<keyword evidence="5" id="KW-0812">Transmembrane</keyword>
<accession>A0A061HH82</accession>
<feature type="transmembrane region" description="Helical" evidence="5">
    <location>
        <begin position="246"/>
        <end position="267"/>
    </location>
</feature>
<dbReference type="EMBL" id="KE375084">
    <property type="protein sequence ID" value="EPQ64039.1"/>
    <property type="molecule type" value="Genomic_DNA"/>
</dbReference>
<keyword evidence="2" id="KW-0863">Zinc-finger</keyword>
<dbReference type="InterPro" id="IPR011016">
    <property type="entry name" value="Znf_RING-CH"/>
</dbReference>
<dbReference type="PANTHER" id="PTHR46347:SF1">
    <property type="entry name" value="RING_FYVE_PHD ZINC FINGER SUPERFAMILY PROTEIN"/>
    <property type="match status" value="1"/>
</dbReference>
<dbReference type="SMART" id="SM00744">
    <property type="entry name" value="RINGv"/>
    <property type="match status" value="1"/>
</dbReference>
<dbReference type="InterPro" id="IPR013083">
    <property type="entry name" value="Znf_RING/FYVE/PHD"/>
</dbReference>
<reference evidence="7" key="2">
    <citation type="submission" date="2013-01" db="EMBL/GenBank/DDBJ databases">
        <title>The wheat powdery mildew genome reveals unique evolution of an obligate biotroph.</title>
        <authorList>
            <person name="Oberhaensli S."/>
            <person name="Wicker T."/>
            <person name="Keller B."/>
        </authorList>
    </citation>
    <scope>NUCLEOTIDE SEQUENCE</scope>
    <source>
        <strain evidence="7">96224</strain>
    </source>
</reference>
<keyword evidence="5" id="KW-0472">Membrane</keyword>
<feature type="domain" description="RING-CH-type" evidence="6">
    <location>
        <begin position="33"/>
        <end position="128"/>
    </location>
</feature>
<evidence type="ECO:0000313" key="9">
    <source>
        <dbReference type="Proteomes" id="UP000053110"/>
    </source>
</evidence>
<evidence type="ECO:0000256" key="2">
    <source>
        <dbReference type="ARBA" id="ARBA00022771"/>
    </source>
</evidence>
<protein>
    <submittedName>
        <fullName evidence="8">Bgt-1576</fullName>
    </submittedName>
</protein>
<evidence type="ECO:0000256" key="3">
    <source>
        <dbReference type="ARBA" id="ARBA00022833"/>
    </source>
</evidence>
<dbReference type="Pfam" id="PF12906">
    <property type="entry name" value="RINGv"/>
    <property type="match status" value="1"/>
</dbReference>
<dbReference type="OrthoDB" id="264354at2759"/>
<dbReference type="EMBL" id="UIGY01000115">
    <property type="protein sequence ID" value="SUZ11219.1"/>
    <property type="molecule type" value="Genomic_DNA"/>
</dbReference>
<feature type="transmembrane region" description="Helical" evidence="5">
    <location>
        <begin position="203"/>
        <end position="225"/>
    </location>
</feature>
<dbReference type="HOGENOM" id="CLU_047453_0_0_1"/>
<name>A0A061HH82_BLUGR</name>
<reference evidence="8" key="3">
    <citation type="submission" date="2018-07" db="EMBL/GenBank/DDBJ databases">
        <authorList>
            <person name="Quirk P.G."/>
            <person name="Krulwich T.A."/>
        </authorList>
    </citation>
    <scope>NUCLEOTIDE SEQUENCE</scope>
    <source>
        <strain evidence="8">96224</strain>
    </source>
</reference>
<dbReference type="Gene3D" id="3.30.40.10">
    <property type="entry name" value="Zinc/RING finger domain, C3HC4 (zinc finger)"/>
    <property type="match status" value="1"/>
</dbReference>
<evidence type="ECO:0000256" key="5">
    <source>
        <dbReference type="SAM" id="Phobius"/>
    </source>
</evidence>
<evidence type="ECO:0000313" key="8">
    <source>
        <dbReference type="EMBL" id="SUZ11219.1"/>
    </source>
</evidence>
<feature type="compositionally biased region" description="Low complexity" evidence="4">
    <location>
        <begin position="1"/>
        <end position="13"/>
    </location>
</feature>
<feature type="compositionally biased region" description="Polar residues" evidence="4">
    <location>
        <begin position="21"/>
        <end position="33"/>
    </location>
</feature>
<keyword evidence="1" id="KW-0479">Metal-binding</keyword>
<evidence type="ECO:0000259" key="6">
    <source>
        <dbReference type="PROSITE" id="PS51292"/>
    </source>
</evidence>
<dbReference type="PANTHER" id="PTHR46347">
    <property type="entry name" value="RING/FYVE/PHD ZINC FINGER SUPERFAMILY PROTEIN"/>
    <property type="match status" value="1"/>
</dbReference>
<dbReference type="PROSITE" id="PS51292">
    <property type="entry name" value="ZF_RING_CH"/>
    <property type="match status" value="1"/>
</dbReference>
<feature type="transmembrane region" description="Helical" evidence="5">
    <location>
        <begin position="139"/>
        <end position="161"/>
    </location>
</feature>
<proteinExistence type="predicted"/>
<keyword evidence="5" id="KW-1133">Transmembrane helix</keyword>
<dbReference type="GO" id="GO:0008270">
    <property type="term" value="F:zinc ion binding"/>
    <property type="evidence" value="ECO:0007669"/>
    <property type="project" value="UniProtKB-KW"/>
</dbReference>
<keyword evidence="3" id="KW-0862">Zinc</keyword>
<feature type="region of interest" description="Disordered" evidence="4">
    <location>
        <begin position="1"/>
        <end position="34"/>
    </location>
</feature>